<keyword evidence="3" id="KW-1185">Reference proteome</keyword>
<feature type="compositionally biased region" description="Basic and acidic residues" evidence="1">
    <location>
        <begin position="1"/>
        <end position="22"/>
    </location>
</feature>
<name>A0A8X6UNJ5_NEPPI</name>
<proteinExistence type="predicted"/>
<feature type="region of interest" description="Disordered" evidence="1">
    <location>
        <begin position="1"/>
        <end position="62"/>
    </location>
</feature>
<sequence>MAKLRFTPEKSKSKDSFPDFPKEGVFQGVQQTTAPLSSKRRAKERSMVPDMSDVKGTVDGHKKKLTTEELKKLEKEMLNNNIYTQLHTAQCFSAHSLPPEFSSNQNVVKRLLLRDSR</sequence>
<organism evidence="2 3">
    <name type="scientific">Nephila pilipes</name>
    <name type="common">Giant wood spider</name>
    <name type="synonym">Nephila maculata</name>
    <dbReference type="NCBI Taxonomy" id="299642"/>
    <lineage>
        <taxon>Eukaryota</taxon>
        <taxon>Metazoa</taxon>
        <taxon>Ecdysozoa</taxon>
        <taxon>Arthropoda</taxon>
        <taxon>Chelicerata</taxon>
        <taxon>Arachnida</taxon>
        <taxon>Araneae</taxon>
        <taxon>Araneomorphae</taxon>
        <taxon>Entelegynae</taxon>
        <taxon>Araneoidea</taxon>
        <taxon>Nephilidae</taxon>
        <taxon>Nephila</taxon>
    </lineage>
</organism>
<evidence type="ECO:0000313" key="2">
    <source>
        <dbReference type="EMBL" id="GFU34115.1"/>
    </source>
</evidence>
<reference evidence="2" key="1">
    <citation type="submission" date="2020-08" db="EMBL/GenBank/DDBJ databases">
        <title>Multicomponent nature underlies the extraordinary mechanical properties of spider dragline silk.</title>
        <authorList>
            <person name="Kono N."/>
            <person name="Nakamura H."/>
            <person name="Mori M."/>
            <person name="Yoshida Y."/>
            <person name="Ohtoshi R."/>
            <person name="Malay A.D."/>
            <person name="Moran D.A.P."/>
            <person name="Tomita M."/>
            <person name="Numata K."/>
            <person name="Arakawa K."/>
        </authorList>
    </citation>
    <scope>NUCLEOTIDE SEQUENCE</scope>
</reference>
<comment type="caution">
    <text evidence="2">The sequence shown here is derived from an EMBL/GenBank/DDBJ whole genome shotgun (WGS) entry which is preliminary data.</text>
</comment>
<dbReference type="AlphaFoldDB" id="A0A8X6UNJ5"/>
<dbReference type="Proteomes" id="UP000887013">
    <property type="component" value="Unassembled WGS sequence"/>
</dbReference>
<evidence type="ECO:0000313" key="3">
    <source>
        <dbReference type="Proteomes" id="UP000887013"/>
    </source>
</evidence>
<feature type="compositionally biased region" description="Basic and acidic residues" evidence="1">
    <location>
        <begin position="44"/>
        <end position="62"/>
    </location>
</feature>
<accession>A0A8X6UNJ5</accession>
<evidence type="ECO:0000256" key="1">
    <source>
        <dbReference type="SAM" id="MobiDB-lite"/>
    </source>
</evidence>
<protein>
    <submittedName>
        <fullName evidence="2">Uncharacterized protein</fullName>
    </submittedName>
</protein>
<gene>
    <name evidence="2" type="ORF">NPIL_70611</name>
</gene>
<dbReference type="OrthoDB" id="10619803at2759"/>
<dbReference type="EMBL" id="BMAW01034193">
    <property type="protein sequence ID" value="GFU34115.1"/>
    <property type="molecule type" value="Genomic_DNA"/>
</dbReference>